<accession>A0A1H0H4X7</accession>
<keyword evidence="1" id="KW-0472">Membrane</keyword>
<dbReference type="RefSeq" id="WP_092643733.1">
    <property type="nucleotide sequence ID" value="NZ_FNID01000061.1"/>
</dbReference>
<dbReference type="STRING" id="258515.SAMN05192585_1618"/>
<dbReference type="Pfam" id="PF10960">
    <property type="entry name" value="Holin_BhlA"/>
    <property type="match status" value="1"/>
</dbReference>
<evidence type="ECO:0000256" key="1">
    <source>
        <dbReference type="SAM" id="Phobius"/>
    </source>
</evidence>
<gene>
    <name evidence="2" type="ORF">SAMN05192585_1618</name>
</gene>
<proteinExistence type="predicted"/>
<dbReference type="EMBL" id="FNID01000061">
    <property type="protein sequence ID" value="SDO14175.1"/>
    <property type="molecule type" value="Genomic_DNA"/>
</dbReference>
<keyword evidence="3" id="KW-1185">Reference proteome</keyword>
<sequence length="69" mass="8155">MTELLNYFLPDGVWAVLSGILIFYILKSQEKRDTKQDEREQNYQKIISDLTESLKDVHEIKALLDEKLK</sequence>
<keyword evidence="1" id="KW-1133">Transmembrane helix</keyword>
<organism evidence="2 3">
    <name type="scientific">Acetanaerobacterium elongatum</name>
    <dbReference type="NCBI Taxonomy" id="258515"/>
    <lineage>
        <taxon>Bacteria</taxon>
        <taxon>Bacillati</taxon>
        <taxon>Bacillota</taxon>
        <taxon>Clostridia</taxon>
        <taxon>Eubacteriales</taxon>
        <taxon>Oscillospiraceae</taxon>
        <taxon>Acetanaerobacterium</taxon>
    </lineage>
</organism>
<reference evidence="2 3" key="1">
    <citation type="submission" date="2016-10" db="EMBL/GenBank/DDBJ databases">
        <authorList>
            <person name="de Groot N.N."/>
        </authorList>
    </citation>
    <scope>NUCLEOTIDE SEQUENCE [LARGE SCALE GENOMIC DNA]</scope>
    <source>
        <strain evidence="2 3">CGMCC 1.5012</strain>
    </source>
</reference>
<feature type="transmembrane region" description="Helical" evidence="1">
    <location>
        <begin position="6"/>
        <end position="26"/>
    </location>
</feature>
<dbReference type="AlphaFoldDB" id="A0A1H0H4X7"/>
<dbReference type="OrthoDB" id="2680433at2"/>
<dbReference type="InterPro" id="IPR024405">
    <property type="entry name" value="Phage_BhlA/UviB"/>
</dbReference>
<dbReference type="Proteomes" id="UP000199182">
    <property type="component" value="Unassembled WGS sequence"/>
</dbReference>
<keyword evidence="1" id="KW-0812">Transmembrane</keyword>
<protein>
    <submittedName>
        <fullName evidence="2">BhlA holin family protein</fullName>
    </submittedName>
</protein>
<evidence type="ECO:0000313" key="2">
    <source>
        <dbReference type="EMBL" id="SDO14175.1"/>
    </source>
</evidence>
<name>A0A1H0H4X7_9FIRM</name>
<evidence type="ECO:0000313" key="3">
    <source>
        <dbReference type="Proteomes" id="UP000199182"/>
    </source>
</evidence>